<dbReference type="Gene3D" id="3.40.50.2300">
    <property type="match status" value="1"/>
</dbReference>
<name>A0ABU7XD07_9HYPH</name>
<keyword evidence="6" id="KW-1133">Transmembrane helix</keyword>
<dbReference type="SMART" id="SM00448">
    <property type="entry name" value="REC"/>
    <property type="match status" value="1"/>
</dbReference>
<evidence type="ECO:0000313" key="14">
    <source>
        <dbReference type="Proteomes" id="UP001350748"/>
    </source>
</evidence>
<evidence type="ECO:0000256" key="9">
    <source>
        <dbReference type="PROSITE-ProRule" id="PRU00169"/>
    </source>
</evidence>
<protein>
    <recommendedName>
        <fullName evidence="3">histidine kinase</fullName>
        <ecNumber evidence="3">2.7.13.3</ecNumber>
    </recommendedName>
</protein>
<dbReference type="SMART" id="SM00044">
    <property type="entry name" value="CYCc"/>
    <property type="match status" value="1"/>
</dbReference>
<feature type="domain" description="Response regulatory" evidence="11">
    <location>
        <begin position="196"/>
        <end position="312"/>
    </location>
</feature>
<dbReference type="Pfam" id="PF00211">
    <property type="entry name" value="Guanylate_cyc"/>
    <property type="match status" value="1"/>
</dbReference>
<dbReference type="InterPro" id="IPR050401">
    <property type="entry name" value="Cyclic_nucleotide_synthase"/>
</dbReference>
<dbReference type="EMBL" id="JAZHYN010000001">
    <property type="protein sequence ID" value="MEF3364990.1"/>
    <property type="molecule type" value="Genomic_DNA"/>
</dbReference>
<dbReference type="PROSITE" id="PS50110">
    <property type="entry name" value="RESPONSE_REGULATORY"/>
    <property type="match status" value="1"/>
</dbReference>
<dbReference type="InterPro" id="IPR001054">
    <property type="entry name" value="A/G_cyclase"/>
</dbReference>
<evidence type="ECO:0000259" key="12">
    <source>
        <dbReference type="PROSITE" id="PS50125"/>
    </source>
</evidence>
<feature type="modified residue" description="4-aspartylphosphate" evidence="9">
    <location>
        <position position="245"/>
    </location>
</feature>
<dbReference type="InterPro" id="IPR011006">
    <property type="entry name" value="CheY-like_superfamily"/>
</dbReference>
<dbReference type="Pfam" id="PF00512">
    <property type="entry name" value="HisKA"/>
    <property type="match status" value="1"/>
</dbReference>
<evidence type="ECO:0000313" key="13">
    <source>
        <dbReference type="EMBL" id="MEF3364990.1"/>
    </source>
</evidence>
<evidence type="ECO:0000256" key="6">
    <source>
        <dbReference type="ARBA" id="ARBA00022989"/>
    </source>
</evidence>
<dbReference type="SMART" id="SM00388">
    <property type="entry name" value="HisKA"/>
    <property type="match status" value="2"/>
</dbReference>
<keyword evidence="8 10" id="KW-0456">Lyase</keyword>
<proteinExistence type="inferred from homology"/>
<dbReference type="CDD" id="cd07302">
    <property type="entry name" value="CHD"/>
    <property type="match status" value="1"/>
</dbReference>
<evidence type="ECO:0000259" key="11">
    <source>
        <dbReference type="PROSITE" id="PS50110"/>
    </source>
</evidence>
<dbReference type="Proteomes" id="UP001350748">
    <property type="component" value="Unassembled WGS sequence"/>
</dbReference>
<keyword evidence="5" id="KW-0547">Nucleotide-binding</keyword>
<dbReference type="InterPro" id="IPR003661">
    <property type="entry name" value="HisK_dim/P_dom"/>
</dbReference>
<dbReference type="Gene3D" id="3.30.70.1230">
    <property type="entry name" value="Nucleotide cyclase"/>
    <property type="match status" value="1"/>
</dbReference>
<evidence type="ECO:0000256" key="7">
    <source>
        <dbReference type="ARBA" id="ARBA00023136"/>
    </source>
</evidence>
<gene>
    <name evidence="13" type="ORF">V3H18_00415</name>
</gene>
<dbReference type="PANTHER" id="PTHR11920">
    <property type="entry name" value="GUANYLYL CYCLASE"/>
    <property type="match status" value="1"/>
</dbReference>
<sequence length="540" mass="59344">MTRQNNPTSARTDRALISYIQAELSAPAIAIAGYAEILLDEVRKSGAATFLDDLERIHLASRTLSDLISSLIDPIRSRPPQEGADADAYRRQLRHDLRTPINVIKGYGEMLREDAADGGASALVTDLDRLLGEASRLLEGIDRLVIFSLLENQRPGANTSQVSEGAVPAGMIEGLLKSVRPISENEADGAALLPSRILVVDDNPSNRDLLRRRLERQGHSVILAENGTTALSLVDSESFDLILLDLLMPDISGFEVLLSLKADARFQDIPVIMISALDEIDSIVRCIEAGAEDYLTKPFDPILLRARIGSSLEKKHLRDKEREASEALRIEKERSERLLLNILPAPIVTRLKEGETVIADHLANVTILFADFVGFTQLSSRLSAPDLVGILSQVFAEFDKLALRFGVEKIKTIGDAYMAACGLFGGREDHAHAVADMALAMIETVSLMNEKLPARLEIRVGVNSGDVVAGVIGAHKFIYDIWGDAVNVASRLESHGLPCRIQISHSTYESLREDYVVEPRGNLEIRGRGFMQTYFLIRRA</sequence>
<comment type="subcellular location">
    <subcellularLocation>
        <location evidence="2">Membrane</location>
    </subcellularLocation>
</comment>
<dbReference type="CDD" id="cd00082">
    <property type="entry name" value="HisKA"/>
    <property type="match status" value="1"/>
</dbReference>
<evidence type="ECO:0000256" key="8">
    <source>
        <dbReference type="ARBA" id="ARBA00023239"/>
    </source>
</evidence>
<reference evidence="13 14" key="1">
    <citation type="submission" date="2024-02" db="EMBL/GenBank/DDBJ databases">
        <authorList>
            <person name="Grouzdev D."/>
        </authorList>
    </citation>
    <scope>NUCLEOTIDE SEQUENCE [LARGE SCALE GENOMIC DNA]</scope>
    <source>
        <strain evidence="13 14">9N</strain>
    </source>
</reference>
<organism evidence="13 14">
    <name type="scientific">Methylocystis borbori</name>
    <dbReference type="NCBI Taxonomy" id="3118750"/>
    <lineage>
        <taxon>Bacteria</taxon>
        <taxon>Pseudomonadati</taxon>
        <taxon>Pseudomonadota</taxon>
        <taxon>Alphaproteobacteria</taxon>
        <taxon>Hyphomicrobiales</taxon>
        <taxon>Methylocystaceae</taxon>
        <taxon>Methylocystis</taxon>
    </lineage>
</organism>
<dbReference type="EC" id="2.7.13.3" evidence="3"/>
<dbReference type="SUPFAM" id="SSF55073">
    <property type="entry name" value="Nucleotide cyclase"/>
    <property type="match status" value="1"/>
</dbReference>
<evidence type="ECO:0000256" key="3">
    <source>
        <dbReference type="ARBA" id="ARBA00012438"/>
    </source>
</evidence>
<evidence type="ECO:0000256" key="1">
    <source>
        <dbReference type="ARBA" id="ARBA00000085"/>
    </source>
</evidence>
<comment type="caution">
    <text evidence="13">The sequence shown here is derived from an EMBL/GenBank/DDBJ whole genome shotgun (WGS) entry which is preliminary data.</text>
</comment>
<dbReference type="SUPFAM" id="SSF52172">
    <property type="entry name" value="CheY-like"/>
    <property type="match status" value="1"/>
</dbReference>
<keyword evidence="4" id="KW-0812">Transmembrane</keyword>
<dbReference type="Gene3D" id="1.10.287.130">
    <property type="match status" value="1"/>
</dbReference>
<accession>A0ABU7XD07</accession>
<evidence type="ECO:0000256" key="2">
    <source>
        <dbReference type="ARBA" id="ARBA00004370"/>
    </source>
</evidence>
<dbReference type="InterPro" id="IPR029787">
    <property type="entry name" value="Nucleotide_cyclase"/>
</dbReference>
<dbReference type="PROSITE" id="PS50125">
    <property type="entry name" value="GUANYLATE_CYCLASE_2"/>
    <property type="match status" value="1"/>
</dbReference>
<dbReference type="PANTHER" id="PTHR11920:SF335">
    <property type="entry name" value="GUANYLATE CYCLASE"/>
    <property type="match status" value="1"/>
</dbReference>
<dbReference type="InterPro" id="IPR001789">
    <property type="entry name" value="Sig_transdc_resp-reg_receiver"/>
</dbReference>
<keyword evidence="14" id="KW-1185">Reference proteome</keyword>
<dbReference type="InterPro" id="IPR036097">
    <property type="entry name" value="HisK_dim/P_sf"/>
</dbReference>
<comment type="similarity">
    <text evidence="10">Belongs to the adenylyl cyclase class-4/guanylyl cyclase family.</text>
</comment>
<evidence type="ECO:0000256" key="5">
    <source>
        <dbReference type="ARBA" id="ARBA00022741"/>
    </source>
</evidence>
<evidence type="ECO:0000256" key="10">
    <source>
        <dbReference type="RuleBase" id="RU000405"/>
    </source>
</evidence>
<comment type="catalytic activity">
    <reaction evidence="1">
        <text>ATP + protein L-histidine = ADP + protein N-phospho-L-histidine.</text>
        <dbReference type="EC" id="2.7.13.3"/>
    </reaction>
</comment>
<feature type="domain" description="Guanylate cyclase" evidence="12">
    <location>
        <begin position="366"/>
        <end position="493"/>
    </location>
</feature>
<dbReference type="RefSeq" id="WP_332079882.1">
    <property type="nucleotide sequence ID" value="NZ_JAZHYN010000001.1"/>
</dbReference>
<dbReference type="Pfam" id="PF00072">
    <property type="entry name" value="Response_reg"/>
    <property type="match status" value="1"/>
</dbReference>
<evidence type="ECO:0000256" key="4">
    <source>
        <dbReference type="ARBA" id="ARBA00022692"/>
    </source>
</evidence>
<dbReference type="PROSITE" id="PS00452">
    <property type="entry name" value="GUANYLATE_CYCLASE_1"/>
    <property type="match status" value="1"/>
</dbReference>
<dbReference type="InterPro" id="IPR018297">
    <property type="entry name" value="A/G_cyclase_CS"/>
</dbReference>
<keyword evidence="9" id="KW-0597">Phosphoprotein</keyword>
<dbReference type="SUPFAM" id="SSF47384">
    <property type="entry name" value="Homodimeric domain of signal transducing histidine kinase"/>
    <property type="match status" value="1"/>
</dbReference>
<keyword evidence="7" id="KW-0472">Membrane</keyword>